<feature type="non-terminal residue" evidence="1">
    <location>
        <position position="81"/>
    </location>
</feature>
<sequence>MTNHLVSSLNSVIEDFDANDINFLINNKDIYLEEESYTDIEIEECWKRKITVYEYSFNKWHLAIKRRNQYEDDRYEFTEDR</sequence>
<dbReference type="Proteomes" id="UP000789920">
    <property type="component" value="Unassembled WGS sequence"/>
</dbReference>
<comment type="caution">
    <text evidence="1">The sequence shown here is derived from an EMBL/GenBank/DDBJ whole genome shotgun (WGS) entry which is preliminary data.</text>
</comment>
<dbReference type="EMBL" id="CAJVQC010041317">
    <property type="protein sequence ID" value="CAG8772692.1"/>
    <property type="molecule type" value="Genomic_DNA"/>
</dbReference>
<evidence type="ECO:0000313" key="1">
    <source>
        <dbReference type="EMBL" id="CAG8772692.1"/>
    </source>
</evidence>
<protein>
    <submittedName>
        <fullName evidence="1">25823_t:CDS:1</fullName>
    </submittedName>
</protein>
<proteinExistence type="predicted"/>
<gene>
    <name evidence="1" type="ORF">RPERSI_LOCUS16600</name>
</gene>
<reference evidence="1" key="1">
    <citation type="submission" date="2021-06" db="EMBL/GenBank/DDBJ databases">
        <authorList>
            <person name="Kallberg Y."/>
            <person name="Tangrot J."/>
            <person name="Rosling A."/>
        </authorList>
    </citation>
    <scope>NUCLEOTIDE SEQUENCE</scope>
    <source>
        <strain evidence="1">MA461A</strain>
    </source>
</reference>
<evidence type="ECO:0000313" key="2">
    <source>
        <dbReference type="Proteomes" id="UP000789920"/>
    </source>
</evidence>
<name>A0ACA9R184_9GLOM</name>
<organism evidence="1 2">
    <name type="scientific">Racocetra persica</name>
    <dbReference type="NCBI Taxonomy" id="160502"/>
    <lineage>
        <taxon>Eukaryota</taxon>
        <taxon>Fungi</taxon>
        <taxon>Fungi incertae sedis</taxon>
        <taxon>Mucoromycota</taxon>
        <taxon>Glomeromycotina</taxon>
        <taxon>Glomeromycetes</taxon>
        <taxon>Diversisporales</taxon>
        <taxon>Gigasporaceae</taxon>
        <taxon>Racocetra</taxon>
    </lineage>
</organism>
<accession>A0ACA9R184</accession>
<keyword evidence="2" id="KW-1185">Reference proteome</keyword>